<evidence type="ECO:0000256" key="2">
    <source>
        <dbReference type="SAM" id="Phobius"/>
    </source>
</evidence>
<proteinExistence type="predicted"/>
<keyword evidence="2" id="KW-1133">Transmembrane helix</keyword>
<evidence type="ECO:0000256" key="1">
    <source>
        <dbReference type="SAM" id="MobiDB-lite"/>
    </source>
</evidence>
<dbReference type="EMBL" id="LAZR01029140">
    <property type="protein sequence ID" value="KKL60453.1"/>
    <property type="molecule type" value="Genomic_DNA"/>
</dbReference>
<gene>
    <name evidence="3" type="ORF">LCGC14_2205130</name>
</gene>
<sequence length="99" mass="10405">PELVAARVATKIEAVPIFGGVLSTEAREELDAYVGVRYAQAFQAWHDRIQICAAKRPPPPPPPVDGTSPTDEPKVSTASLPAGAAFVLLGLGMIAASRR</sequence>
<comment type="caution">
    <text evidence="3">The sequence shown here is derived from an EMBL/GenBank/DDBJ whole genome shotgun (WGS) entry which is preliminary data.</text>
</comment>
<reference evidence="3" key="1">
    <citation type="journal article" date="2015" name="Nature">
        <title>Complex archaea that bridge the gap between prokaryotes and eukaryotes.</title>
        <authorList>
            <person name="Spang A."/>
            <person name="Saw J.H."/>
            <person name="Jorgensen S.L."/>
            <person name="Zaremba-Niedzwiedzka K."/>
            <person name="Martijn J."/>
            <person name="Lind A.E."/>
            <person name="van Eijk R."/>
            <person name="Schleper C."/>
            <person name="Guy L."/>
            <person name="Ettema T.J."/>
        </authorList>
    </citation>
    <scope>NUCLEOTIDE SEQUENCE</scope>
</reference>
<feature type="transmembrane region" description="Helical" evidence="2">
    <location>
        <begin position="78"/>
        <end position="96"/>
    </location>
</feature>
<keyword evidence="2" id="KW-0812">Transmembrane</keyword>
<keyword evidence="2" id="KW-0472">Membrane</keyword>
<organism evidence="3">
    <name type="scientific">marine sediment metagenome</name>
    <dbReference type="NCBI Taxonomy" id="412755"/>
    <lineage>
        <taxon>unclassified sequences</taxon>
        <taxon>metagenomes</taxon>
        <taxon>ecological metagenomes</taxon>
    </lineage>
</organism>
<evidence type="ECO:0000313" key="3">
    <source>
        <dbReference type="EMBL" id="KKL60453.1"/>
    </source>
</evidence>
<dbReference type="AlphaFoldDB" id="A0A0F9DFE7"/>
<feature type="non-terminal residue" evidence="3">
    <location>
        <position position="1"/>
    </location>
</feature>
<protein>
    <submittedName>
        <fullName evidence="3">Uncharacterized protein</fullName>
    </submittedName>
</protein>
<accession>A0A0F9DFE7</accession>
<name>A0A0F9DFE7_9ZZZZ</name>
<feature type="region of interest" description="Disordered" evidence="1">
    <location>
        <begin position="54"/>
        <end position="76"/>
    </location>
</feature>